<gene>
    <name evidence="2" type="ORF">C1707_06450</name>
    <name evidence="3" type="ORF">CFHF_00895</name>
</gene>
<dbReference type="OrthoDB" id="7168926at2"/>
<evidence type="ECO:0008006" key="6">
    <source>
        <dbReference type="Google" id="ProtNLM"/>
    </source>
</evidence>
<dbReference type="AlphaFoldDB" id="A0A2N5D642"/>
<dbReference type="Proteomes" id="UP000234483">
    <property type="component" value="Unassembled WGS sequence"/>
</dbReference>
<name>A0A2N5D642_9CAUL</name>
<dbReference type="KEGG" id="cfh:C1707_06450"/>
<feature type="transmembrane region" description="Helical" evidence="1">
    <location>
        <begin position="128"/>
        <end position="149"/>
    </location>
</feature>
<evidence type="ECO:0000313" key="5">
    <source>
        <dbReference type="Proteomes" id="UP000281192"/>
    </source>
</evidence>
<keyword evidence="1" id="KW-0812">Transmembrane</keyword>
<proteinExistence type="predicted"/>
<feature type="transmembrane region" description="Helical" evidence="1">
    <location>
        <begin position="12"/>
        <end position="35"/>
    </location>
</feature>
<feature type="transmembrane region" description="Helical" evidence="1">
    <location>
        <begin position="169"/>
        <end position="196"/>
    </location>
</feature>
<dbReference type="EMBL" id="PJRQ01000002">
    <property type="protein sequence ID" value="PLR21539.1"/>
    <property type="molecule type" value="Genomic_DNA"/>
</dbReference>
<keyword evidence="1" id="KW-1133">Transmembrane helix</keyword>
<dbReference type="RefSeq" id="WP_101711147.1">
    <property type="nucleotide sequence ID" value="NZ_CP026100.1"/>
</dbReference>
<evidence type="ECO:0000313" key="4">
    <source>
        <dbReference type="Proteomes" id="UP000234483"/>
    </source>
</evidence>
<keyword evidence="1" id="KW-0472">Membrane</keyword>
<organism evidence="3 4">
    <name type="scientific">Caulobacter flavus</name>
    <dbReference type="NCBI Taxonomy" id="1679497"/>
    <lineage>
        <taxon>Bacteria</taxon>
        <taxon>Pseudomonadati</taxon>
        <taxon>Pseudomonadota</taxon>
        <taxon>Alphaproteobacteria</taxon>
        <taxon>Caulobacterales</taxon>
        <taxon>Caulobacteraceae</taxon>
        <taxon>Caulobacter</taxon>
    </lineage>
</organism>
<evidence type="ECO:0000313" key="2">
    <source>
        <dbReference type="EMBL" id="AYV45918.1"/>
    </source>
</evidence>
<reference evidence="3 4" key="1">
    <citation type="submission" date="2017-12" db="EMBL/GenBank/DDBJ databases">
        <title>The genome sequence of Caulobacter flavus CGMCC1 15093.</title>
        <authorList>
            <person name="Gao J."/>
            <person name="Mao X."/>
            <person name="Sun J."/>
        </authorList>
    </citation>
    <scope>NUCLEOTIDE SEQUENCE [LARGE SCALE GENOMIC DNA]</scope>
    <source>
        <strain evidence="3 4">CGMCC1 15093</strain>
    </source>
</reference>
<evidence type="ECO:0000313" key="3">
    <source>
        <dbReference type="EMBL" id="PLR21539.1"/>
    </source>
</evidence>
<dbReference type="EMBL" id="CP026100">
    <property type="protein sequence ID" value="AYV45918.1"/>
    <property type="molecule type" value="Genomic_DNA"/>
</dbReference>
<keyword evidence="5" id="KW-1185">Reference proteome</keyword>
<reference evidence="2 5" key="2">
    <citation type="submission" date="2018-01" db="EMBL/GenBank/DDBJ databases">
        <title>Complete genome sequence of Caulobacter flavus RHGG3.</title>
        <authorList>
            <person name="Yang E."/>
        </authorList>
    </citation>
    <scope>NUCLEOTIDE SEQUENCE [LARGE SCALE GENOMIC DNA]</scope>
    <source>
        <strain evidence="2 5">RHGG3</strain>
    </source>
</reference>
<protein>
    <recommendedName>
        <fullName evidence="6">MotA/TolQ/ExbB proton channel domain-containing protein</fullName>
    </recommendedName>
</protein>
<sequence>MHDPVTSLVVSIFSAPSAALIMAGAILALAAVVIFQSGHFEYAPLTDDLSRRSELLADLHGGDRQKAFAEAFPALDKRLSGAAYPTLELGWATYRGQLAETADGHLASSIHAVDAFEHADGPARTLEWWANLLVAIGLVITFMGIVAALTEAVDAMQRQGGAATQTALMGLLAVAATKFWTSIAGVLGSIVLRLVARRRRLAIEAREAHFFALLDGCVRFAPPEKVMLEQLAVLSRIEAALGAGATPRQIPAAPSLT</sequence>
<evidence type="ECO:0000256" key="1">
    <source>
        <dbReference type="SAM" id="Phobius"/>
    </source>
</evidence>
<accession>A0A2N5D642</accession>
<dbReference type="Proteomes" id="UP000281192">
    <property type="component" value="Chromosome"/>
</dbReference>